<accession>A0ABN0ULE2</accession>
<keyword evidence="1" id="KW-0175">Coiled coil</keyword>
<dbReference type="RefSeq" id="WP_343882599.1">
    <property type="nucleotide sequence ID" value="NZ_BAAAFO010000003.1"/>
</dbReference>
<feature type="coiled-coil region" evidence="1">
    <location>
        <begin position="62"/>
        <end position="96"/>
    </location>
</feature>
<keyword evidence="3" id="KW-1185">Reference proteome</keyword>
<sequence length="270" mass="28933">MTNSPIPTLRARDMLLRVRLTALALLIAAVFGGGAHAQVLVTDSAAISTTEEGFKSQLAQTVEQYTKQGMQYAKQIEQYQTQLEQLHNILTKIQDLGTGISLVPKNLEKLTEDQSNQLVDQACPGAPPGAVVSGVISNLLGSTKQPITVRQQLICRKIVLLQVDEYNIVAEALSQLNAQASTVQKLNDIVNSISTIGESNSATSQAQQYMAQLQTASDTWKKQIDADEAAIATLQQQQGVLAKVALNGSNTVLGHLVNAVALKAAFTIND</sequence>
<name>A0ABN0ULE2_9GAMM</name>
<gene>
    <name evidence="2" type="ORF">GCM10009126_19620</name>
</gene>
<protein>
    <recommendedName>
        <fullName evidence="4">P-type DNA transfer protein VirB5</fullName>
    </recommendedName>
</protein>
<comment type="caution">
    <text evidence="2">The sequence shown here is derived from an EMBL/GenBank/DDBJ whole genome shotgun (WGS) entry which is preliminary data.</text>
</comment>
<proteinExistence type="predicted"/>
<dbReference type="Proteomes" id="UP001500657">
    <property type="component" value="Unassembled WGS sequence"/>
</dbReference>
<organism evidence="2 3">
    <name type="scientific">Rhodanobacter caeni</name>
    <dbReference type="NCBI Taxonomy" id="657654"/>
    <lineage>
        <taxon>Bacteria</taxon>
        <taxon>Pseudomonadati</taxon>
        <taxon>Pseudomonadota</taxon>
        <taxon>Gammaproteobacteria</taxon>
        <taxon>Lysobacterales</taxon>
        <taxon>Rhodanobacteraceae</taxon>
        <taxon>Rhodanobacter</taxon>
    </lineage>
</organism>
<evidence type="ECO:0008006" key="4">
    <source>
        <dbReference type="Google" id="ProtNLM"/>
    </source>
</evidence>
<dbReference type="EMBL" id="BAAAFO010000003">
    <property type="protein sequence ID" value="GAA0254495.1"/>
    <property type="molecule type" value="Genomic_DNA"/>
</dbReference>
<reference evidence="2 3" key="1">
    <citation type="journal article" date="2019" name="Int. J. Syst. Evol. Microbiol.">
        <title>The Global Catalogue of Microorganisms (GCM) 10K type strain sequencing project: providing services to taxonomists for standard genome sequencing and annotation.</title>
        <authorList>
            <consortium name="The Broad Institute Genomics Platform"/>
            <consortium name="The Broad Institute Genome Sequencing Center for Infectious Disease"/>
            <person name="Wu L."/>
            <person name="Ma J."/>
        </authorList>
    </citation>
    <scope>NUCLEOTIDE SEQUENCE [LARGE SCALE GENOMIC DNA]</scope>
    <source>
        <strain evidence="2 3">JCM 16242</strain>
    </source>
</reference>
<evidence type="ECO:0000256" key="1">
    <source>
        <dbReference type="SAM" id="Coils"/>
    </source>
</evidence>
<evidence type="ECO:0000313" key="2">
    <source>
        <dbReference type="EMBL" id="GAA0254495.1"/>
    </source>
</evidence>
<evidence type="ECO:0000313" key="3">
    <source>
        <dbReference type="Proteomes" id="UP001500657"/>
    </source>
</evidence>